<name>A0A518HCJ9_9BACT</name>
<dbReference type="GO" id="GO:0005509">
    <property type="term" value="F:calcium ion binding"/>
    <property type="evidence" value="ECO:0007669"/>
    <property type="project" value="InterPro"/>
</dbReference>
<dbReference type="InterPro" id="IPR014784">
    <property type="entry name" value="Cu2_ascorb_mOase-like_C"/>
</dbReference>
<dbReference type="InterPro" id="IPR036939">
    <property type="entry name" value="Cu2_ascorb_mOase_N_sf"/>
</dbReference>
<dbReference type="EMBL" id="CP036426">
    <property type="protein sequence ID" value="QDV38581.1"/>
    <property type="molecule type" value="Genomic_DNA"/>
</dbReference>
<dbReference type="OrthoDB" id="9788721at2"/>
<feature type="region of interest" description="Disordered" evidence="2">
    <location>
        <begin position="444"/>
        <end position="514"/>
    </location>
</feature>
<evidence type="ECO:0000256" key="1">
    <source>
        <dbReference type="ARBA" id="ARBA00023157"/>
    </source>
</evidence>
<organism evidence="4 5">
    <name type="scientific">Tautonia plasticadhaerens</name>
    <dbReference type="NCBI Taxonomy" id="2527974"/>
    <lineage>
        <taxon>Bacteria</taxon>
        <taxon>Pseudomonadati</taxon>
        <taxon>Planctomycetota</taxon>
        <taxon>Planctomycetia</taxon>
        <taxon>Isosphaerales</taxon>
        <taxon>Isosphaeraceae</taxon>
        <taxon>Tautonia</taxon>
    </lineage>
</organism>
<dbReference type="GO" id="GO:0005507">
    <property type="term" value="F:copper ion binding"/>
    <property type="evidence" value="ECO:0007669"/>
    <property type="project" value="InterPro"/>
</dbReference>
<protein>
    <recommendedName>
        <fullName evidence="3">EF-hand domain-containing protein</fullName>
    </recommendedName>
</protein>
<dbReference type="Gene3D" id="2.60.120.230">
    <property type="match status" value="1"/>
</dbReference>
<feature type="compositionally biased region" description="Basic and acidic residues" evidence="2">
    <location>
        <begin position="457"/>
        <end position="514"/>
    </location>
</feature>
<evidence type="ECO:0000259" key="3">
    <source>
        <dbReference type="PROSITE" id="PS50222"/>
    </source>
</evidence>
<dbReference type="SUPFAM" id="SSF49742">
    <property type="entry name" value="PHM/PNGase F"/>
    <property type="match status" value="2"/>
</dbReference>
<dbReference type="InterPro" id="IPR011992">
    <property type="entry name" value="EF-hand-dom_pair"/>
</dbReference>
<gene>
    <name evidence="4" type="ORF">ElP_65360</name>
</gene>
<dbReference type="Proteomes" id="UP000317835">
    <property type="component" value="Chromosome"/>
</dbReference>
<dbReference type="Gene3D" id="1.10.238.10">
    <property type="entry name" value="EF-hand"/>
    <property type="match status" value="1"/>
</dbReference>
<dbReference type="Pfam" id="PF13202">
    <property type="entry name" value="EF-hand_5"/>
    <property type="match status" value="2"/>
</dbReference>
<dbReference type="AlphaFoldDB" id="A0A518HCJ9"/>
<dbReference type="PROSITE" id="PS00018">
    <property type="entry name" value="EF_HAND_1"/>
    <property type="match status" value="1"/>
</dbReference>
<feature type="domain" description="EF-hand" evidence="3">
    <location>
        <begin position="482"/>
        <end position="508"/>
    </location>
</feature>
<dbReference type="SUPFAM" id="SSF47473">
    <property type="entry name" value="EF-hand"/>
    <property type="match status" value="1"/>
</dbReference>
<evidence type="ECO:0000313" key="4">
    <source>
        <dbReference type="EMBL" id="QDV38581.1"/>
    </source>
</evidence>
<keyword evidence="1" id="KW-1015">Disulfide bond</keyword>
<dbReference type="KEGG" id="tpla:ElP_65360"/>
<accession>A0A518HCJ9</accession>
<keyword evidence="5" id="KW-1185">Reference proteome</keyword>
<dbReference type="InterPro" id="IPR002048">
    <property type="entry name" value="EF_hand_dom"/>
</dbReference>
<evidence type="ECO:0000313" key="5">
    <source>
        <dbReference type="Proteomes" id="UP000317835"/>
    </source>
</evidence>
<dbReference type="RefSeq" id="WP_145277194.1">
    <property type="nucleotide sequence ID" value="NZ_CP036426.1"/>
</dbReference>
<dbReference type="Gene3D" id="2.60.120.310">
    <property type="entry name" value="Copper type II, ascorbate-dependent monooxygenase, N-terminal domain"/>
    <property type="match status" value="1"/>
</dbReference>
<sequence length="514" mass="55985">MSIALIALGLAVAIGPDDPDDPGPVTFAEHVAPILFGNCTECHRPGEPAPFPLRSYEDARTRGATIAEVAASGLMPPWHPDPSCLPLRDERGLTAEQVDLLGLWVERGMPEGDPSRTPAVPDFPEGWTLGDPDLVVTMDEAFEVPAGGPDEFRTFVFRLDLPEDRWVKAVELRPSAREVVHHALFFVADSEGARRLDGEDGRPGFRRMRLLDLRGSLGGWVLGTRPQPLPDDLAMALPSGTDLLMQTHFHPSGKVEHEKATIGLYLAEGPPSKRLRGFQVPPAFGRFALGRIEAGDEAHTVRASRTIDRDIDLISVGGHAHYICESMEAVATRPDGSAIDLFRIPDWDFDWQGRYFFEEPVRIPAGTRIDVTLVYDNSEGNPRNPSHPPVDVTFGEQSTDEMGTVLFGYVLADERGGDLSGGSGSLLAIGNGDRGRLRGLLGRFGRRGGTEGPGRAAIDRLDRNGDGRVDREEVPDRLAPRFDRADQDGDGALDRRELGEAADRLRERTGPGGD</sequence>
<dbReference type="GO" id="GO:0016715">
    <property type="term" value="F:oxidoreductase activity, acting on paired donors, with incorporation or reduction of molecular oxygen, reduced ascorbate as one donor, and incorporation of one atom of oxygen"/>
    <property type="evidence" value="ECO:0007669"/>
    <property type="project" value="InterPro"/>
</dbReference>
<evidence type="ECO:0000256" key="2">
    <source>
        <dbReference type="SAM" id="MobiDB-lite"/>
    </source>
</evidence>
<dbReference type="PROSITE" id="PS50222">
    <property type="entry name" value="EF_HAND_2"/>
    <property type="match status" value="1"/>
</dbReference>
<proteinExistence type="predicted"/>
<dbReference type="InterPro" id="IPR018247">
    <property type="entry name" value="EF_Hand_1_Ca_BS"/>
</dbReference>
<reference evidence="4 5" key="1">
    <citation type="submission" date="2019-02" db="EMBL/GenBank/DDBJ databases">
        <title>Deep-cultivation of Planctomycetes and their phenomic and genomic characterization uncovers novel biology.</title>
        <authorList>
            <person name="Wiegand S."/>
            <person name="Jogler M."/>
            <person name="Boedeker C."/>
            <person name="Pinto D."/>
            <person name="Vollmers J."/>
            <person name="Rivas-Marin E."/>
            <person name="Kohn T."/>
            <person name="Peeters S.H."/>
            <person name="Heuer A."/>
            <person name="Rast P."/>
            <person name="Oberbeckmann S."/>
            <person name="Bunk B."/>
            <person name="Jeske O."/>
            <person name="Meyerdierks A."/>
            <person name="Storesund J.E."/>
            <person name="Kallscheuer N."/>
            <person name="Luecker S."/>
            <person name="Lage O.M."/>
            <person name="Pohl T."/>
            <person name="Merkel B.J."/>
            <person name="Hornburger P."/>
            <person name="Mueller R.-W."/>
            <person name="Bruemmer F."/>
            <person name="Labrenz M."/>
            <person name="Spormann A.M."/>
            <person name="Op den Camp H."/>
            <person name="Overmann J."/>
            <person name="Amann R."/>
            <person name="Jetten M.S.M."/>
            <person name="Mascher T."/>
            <person name="Medema M.H."/>
            <person name="Devos D.P."/>
            <person name="Kaster A.-K."/>
            <person name="Ovreas L."/>
            <person name="Rohde M."/>
            <person name="Galperin M.Y."/>
            <person name="Jogler C."/>
        </authorList>
    </citation>
    <scope>NUCLEOTIDE SEQUENCE [LARGE SCALE GENOMIC DNA]</scope>
    <source>
        <strain evidence="4 5">ElP</strain>
    </source>
</reference>
<dbReference type="InterPro" id="IPR008977">
    <property type="entry name" value="PHM/PNGase_F_dom_sf"/>
</dbReference>